<gene>
    <name evidence="1" type="ORF">N0V84_010304</name>
</gene>
<sequence>MVGPNYGDFHIQRRWTQNAIRVLDLAQDSNVVLRLAVREFVPGAEELRSDDTRGNKMYGIPWAITDPEEATKAVNLYIDRCIGTYLVTILDDSNHLVWDMFHWAMRLSTFPEPNQLLSDVIRLWVVCRFLEGRWRCVGVDTLGAEGLSHWYDNEPLVQVPPFVNYQMAALFTERILQPLRVTVLKQLQDLILANETRNWFPITLSVFILLHNYEMQCRFHRAFAMRRGFSVRFVEMPIIRAIHSGAKTILAHFHYACKGQRPFSMDHDWNSDEAKRMAHLDDEQIGFLMGYQYQVESKAPTLRSVSLTHDYEEEYWFVGQMFDADWVPRQTNEYSPPA</sequence>
<evidence type="ECO:0000313" key="2">
    <source>
        <dbReference type="Proteomes" id="UP001140502"/>
    </source>
</evidence>
<proteinExistence type="predicted"/>
<accession>A0A9W8TCH1</accession>
<dbReference type="AlphaFoldDB" id="A0A9W8TCH1"/>
<dbReference type="OrthoDB" id="5362630at2759"/>
<dbReference type="InterPro" id="IPR052973">
    <property type="entry name" value="Fungal_sec-metab_reg_TF"/>
</dbReference>
<evidence type="ECO:0000313" key="1">
    <source>
        <dbReference type="EMBL" id="KAJ4311707.1"/>
    </source>
</evidence>
<keyword evidence="2" id="KW-1185">Reference proteome</keyword>
<reference evidence="1" key="1">
    <citation type="submission" date="2022-10" db="EMBL/GenBank/DDBJ databases">
        <title>Tapping the CABI collections for fungal endophytes: first genome assemblies for Collariella, Neodidymelliopsis, Ascochyta clinopodiicola, Didymella pomorum, Didymosphaeria variabile, Neocosmospora piperis and Neocucurbitaria cava.</title>
        <authorList>
            <person name="Hill R."/>
        </authorList>
    </citation>
    <scope>NUCLEOTIDE SEQUENCE</scope>
    <source>
        <strain evidence="1">IMI 366586</strain>
    </source>
</reference>
<comment type="caution">
    <text evidence="1">The sequence shown here is derived from an EMBL/GenBank/DDBJ whole genome shotgun (WGS) entry which is preliminary data.</text>
</comment>
<protein>
    <submittedName>
        <fullName evidence="1">Uncharacterized protein</fullName>
    </submittedName>
</protein>
<dbReference type="PANTHER" id="PTHR35392">
    <property type="entry name" value="ZN(II)2CYS6 TRANSCRIPTION FACTOR (EUROFUNG)-RELATED-RELATED"/>
    <property type="match status" value="1"/>
</dbReference>
<dbReference type="Proteomes" id="UP001140502">
    <property type="component" value="Unassembled WGS sequence"/>
</dbReference>
<name>A0A9W8TCH1_9HYPO</name>
<dbReference type="EMBL" id="JAPEUR010000320">
    <property type="protein sequence ID" value="KAJ4311707.1"/>
    <property type="molecule type" value="Genomic_DNA"/>
</dbReference>
<organism evidence="1 2">
    <name type="scientific">Fusarium piperis</name>
    <dbReference type="NCBI Taxonomy" id="1435070"/>
    <lineage>
        <taxon>Eukaryota</taxon>
        <taxon>Fungi</taxon>
        <taxon>Dikarya</taxon>
        <taxon>Ascomycota</taxon>
        <taxon>Pezizomycotina</taxon>
        <taxon>Sordariomycetes</taxon>
        <taxon>Hypocreomycetidae</taxon>
        <taxon>Hypocreales</taxon>
        <taxon>Nectriaceae</taxon>
        <taxon>Fusarium</taxon>
        <taxon>Fusarium solani species complex</taxon>
    </lineage>
</organism>
<dbReference type="PANTHER" id="PTHR35392:SF3">
    <property type="entry name" value="ZN(2)-C6 FUNGAL-TYPE DOMAIN-CONTAINING PROTEIN"/>
    <property type="match status" value="1"/>
</dbReference>